<feature type="compositionally biased region" description="Polar residues" evidence="1">
    <location>
        <begin position="205"/>
        <end position="237"/>
    </location>
</feature>
<protein>
    <submittedName>
        <fullName evidence="2">Uncharacterized protein</fullName>
    </submittedName>
</protein>
<dbReference type="AlphaFoldDB" id="A0A1V8TC90"/>
<name>A0A1V8TC90_9PEZI</name>
<evidence type="ECO:0000313" key="3">
    <source>
        <dbReference type="Proteomes" id="UP000192596"/>
    </source>
</evidence>
<dbReference type="InParanoid" id="A0A1V8TC90"/>
<dbReference type="EMBL" id="NAJO01000011">
    <property type="protein sequence ID" value="OQO08861.1"/>
    <property type="molecule type" value="Genomic_DNA"/>
</dbReference>
<accession>A0A1V8TC90</accession>
<organism evidence="2 3">
    <name type="scientific">Cryoendolithus antarcticus</name>
    <dbReference type="NCBI Taxonomy" id="1507870"/>
    <lineage>
        <taxon>Eukaryota</taxon>
        <taxon>Fungi</taxon>
        <taxon>Dikarya</taxon>
        <taxon>Ascomycota</taxon>
        <taxon>Pezizomycotina</taxon>
        <taxon>Dothideomycetes</taxon>
        <taxon>Dothideomycetidae</taxon>
        <taxon>Cladosporiales</taxon>
        <taxon>Cladosporiaceae</taxon>
        <taxon>Cryoendolithus</taxon>
    </lineage>
</organism>
<feature type="region of interest" description="Disordered" evidence="1">
    <location>
        <begin position="141"/>
        <end position="162"/>
    </location>
</feature>
<dbReference type="Proteomes" id="UP000192596">
    <property type="component" value="Unassembled WGS sequence"/>
</dbReference>
<evidence type="ECO:0000313" key="2">
    <source>
        <dbReference type="EMBL" id="OQO08861.1"/>
    </source>
</evidence>
<sequence length="278" mass="29324">MDKIALKKVDLGNVARPQQLEPYIHQTANVASGTKISLGTFVSPVGDFSGPAEGAPYLLIIIIKNVSSTTENAAMASPPHTICPHRRSTSTCSDCLVLQTGSSFQGEVPVAPITVFVTDPALQDSNNPFINGGYRVIAPAPARSNGPVGQRAETPRTVASTQGPFTNEAWYRAIADHDLVNGHSTDLANVHQPPRESSRSGGSGTVTNARIASHGIQINGTRSAARSNVSARGSTDGLQRHGEGAVNDRAQHDDGTGGEESSNEGECNEEEGRDEHRR</sequence>
<keyword evidence="3" id="KW-1185">Reference proteome</keyword>
<evidence type="ECO:0000256" key="1">
    <source>
        <dbReference type="SAM" id="MobiDB-lite"/>
    </source>
</evidence>
<proteinExistence type="predicted"/>
<reference evidence="3" key="1">
    <citation type="submission" date="2017-03" db="EMBL/GenBank/DDBJ databases">
        <title>Genomes of endolithic fungi from Antarctica.</title>
        <authorList>
            <person name="Coleine C."/>
            <person name="Masonjones S."/>
            <person name="Stajich J.E."/>
        </authorList>
    </citation>
    <scope>NUCLEOTIDE SEQUENCE [LARGE SCALE GENOMIC DNA]</scope>
    <source>
        <strain evidence="3">CCFEE 5527</strain>
    </source>
</reference>
<comment type="caution">
    <text evidence="2">The sequence shown here is derived from an EMBL/GenBank/DDBJ whole genome shotgun (WGS) entry which is preliminary data.</text>
</comment>
<gene>
    <name evidence="2" type="ORF">B0A48_05751</name>
</gene>
<feature type="compositionally biased region" description="Acidic residues" evidence="1">
    <location>
        <begin position="261"/>
        <end position="272"/>
    </location>
</feature>
<feature type="region of interest" description="Disordered" evidence="1">
    <location>
        <begin position="184"/>
        <end position="278"/>
    </location>
</feature>